<dbReference type="SUPFAM" id="SSF54001">
    <property type="entry name" value="Cysteine proteinases"/>
    <property type="match status" value="1"/>
</dbReference>
<sequence>MVLCFSNFYDKAYSLLIAGRESMESLTGILLDVSESMSRNIGEGTDEKGGPWARSIFEVIDNLIKYDISPNNHVFAIGFGASCGEDVFDIIGTLKHIPNQDNVAERPATFEHIKQIFDVLERAGARTVRRWAEKEVVSEALTDNLAVVFLNKLKSDQPFLKVFVEECLPPACRDWAEYENQEHQDPIVDLLQTWEAAVINFGIRTAESTFASVVTKFRTATVADVKEVVEKAKAYWLKKVDADSVFNVQDASDVVHGCVDEKNLTNKRSRELLQRIEPYIYGKTPFFRSVREAIALFRDSKFSSHKKLLFILSDGVPTDGEITGRAGIDRMISRFTEADVTVVSCFVTNSTHIDPKRLFSKKEPDWNTDAKFMFSLSSKLSTQSLPRTMFVKRDWTIDITNNETHLFLQVNHPENLREACQVARNVVCCQEALSDLLASVDLDLYINQELKGYEAKLKQKGATCYANAAATVLHLSMKRILGREGGCPDFYKLRQEFINSFGRDGANTFLVLQKMCRKYRLRCKQIDLKDAMEAITSSRPVVATFWLTKDEWERFGNFFQRNPNGILTKEEINMAACRADTIGHAVVLTSFDSQCLRMLNSWGETWGNMGFFRVQNADVLGMEFIDVFWDTEDLTEEEKTCYEKRGSEVARKLMNELPSLTRAEFKCPRCSEISPVMEFTGTLSHAKCPKCRKEFYSKNAEEGNILALNIYLTSLIS</sequence>
<organism evidence="2 3">
    <name type="scientific">Porites lobata</name>
    <dbReference type="NCBI Taxonomy" id="104759"/>
    <lineage>
        <taxon>Eukaryota</taxon>
        <taxon>Metazoa</taxon>
        <taxon>Cnidaria</taxon>
        <taxon>Anthozoa</taxon>
        <taxon>Hexacorallia</taxon>
        <taxon>Scleractinia</taxon>
        <taxon>Fungiina</taxon>
        <taxon>Poritidae</taxon>
        <taxon>Porites</taxon>
    </lineage>
</organism>
<proteinExistence type="predicted"/>
<accession>A0ABN8NX93</accession>
<dbReference type="EMBL" id="CALNXK010000041">
    <property type="protein sequence ID" value="CAH3125713.1"/>
    <property type="molecule type" value="Genomic_DNA"/>
</dbReference>
<feature type="domain" description="Peptidase C1A papain C-terminal" evidence="1">
    <location>
        <begin position="526"/>
        <end position="617"/>
    </location>
</feature>
<dbReference type="Pfam" id="PF00112">
    <property type="entry name" value="Peptidase_C1"/>
    <property type="match status" value="1"/>
</dbReference>
<evidence type="ECO:0000313" key="2">
    <source>
        <dbReference type="EMBL" id="CAH3125713.1"/>
    </source>
</evidence>
<dbReference type="Gene3D" id="3.90.70.10">
    <property type="entry name" value="Cysteine proteinases"/>
    <property type="match status" value="1"/>
</dbReference>
<gene>
    <name evidence="2" type="ORF">PLOB_00031976</name>
</gene>
<dbReference type="InterPro" id="IPR000668">
    <property type="entry name" value="Peptidase_C1A_C"/>
</dbReference>
<protein>
    <recommendedName>
        <fullName evidence="1">Peptidase C1A papain C-terminal domain-containing protein</fullName>
    </recommendedName>
</protein>
<keyword evidence="3" id="KW-1185">Reference proteome</keyword>
<dbReference type="InterPro" id="IPR036465">
    <property type="entry name" value="vWFA_dom_sf"/>
</dbReference>
<comment type="caution">
    <text evidence="2">The sequence shown here is derived from an EMBL/GenBank/DDBJ whole genome shotgun (WGS) entry which is preliminary data.</text>
</comment>
<dbReference type="Gene3D" id="3.40.50.410">
    <property type="entry name" value="von Willebrand factor, type A domain"/>
    <property type="match status" value="1"/>
</dbReference>
<evidence type="ECO:0000313" key="3">
    <source>
        <dbReference type="Proteomes" id="UP001159405"/>
    </source>
</evidence>
<dbReference type="CDD" id="cd00198">
    <property type="entry name" value="vWFA"/>
    <property type="match status" value="1"/>
</dbReference>
<dbReference type="SUPFAM" id="SSF53300">
    <property type="entry name" value="vWA-like"/>
    <property type="match status" value="1"/>
</dbReference>
<dbReference type="InterPro" id="IPR038765">
    <property type="entry name" value="Papain-like_cys_pep_sf"/>
</dbReference>
<reference evidence="2 3" key="1">
    <citation type="submission" date="2022-05" db="EMBL/GenBank/DDBJ databases">
        <authorList>
            <consortium name="Genoscope - CEA"/>
            <person name="William W."/>
        </authorList>
    </citation>
    <scope>NUCLEOTIDE SEQUENCE [LARGE SCALE GENOMIC DNA]</scope>
</reference>
<name>A0ABN8NX93_9CNID</name>
<evidence type="ECO:0000259" key="1">
    <source>
        <dbReference type="Pfam" id="PF00112"/>
    </source>
</evidence>
<dbReference type="Proteomes" id="UP001159405">
    <property type="component" value="Unassembled WGS sequence"/>
</dbReference>